<evidence type="ECO:0000256" key="6">
    <source>
        <dbReference type="ARBA" id="ARBA00023014"/>
    </source>
</evidence>
<keyword evidence="6" id="KW-0411">Iron-sulfur</keyword>
<dbReference type="Proteomes" id="UP000000552">
    <property type="component" value="Chromosome"/>
</dbReference>
<dbReference type="EMBL" id="BA000012">
    <property type="protein sequence ID" value="BAB53453.1"/>
    <property type="molecule type" value="Genomic_DNA"/>
</dbReference>
<dbReference type="eggNOG" id="ENOG502Z8T2">
    <property type="taxonomic scope" value="Bacteria"/>
</dbReference>
<evidence type="ECO:0000256" key="5">
    <source>
        <dbReference type="ARBA" id="ARBA00023004"/>
    </source>
</evidence>
<keyword evidence="4" id="KW-0560">Oxidoreductase</keyword>
<accession>Q986K0</accession>
<keyword evidence="3" id="KW-0479">Metal-binding</keyword>
<reference evidence="9 10" key="1">
    <citation type="journal article" date="2000" name="DNA Res.">
        <title>Complete genome structure of the nitrogen-fixing symbiotic bacterium Mesorhizobium loti.</title>
        <authorList>
            <person name="Kaneko T."/>
            <person name="Nakamura Y."/>
            <person name="Sato S."/>
            <person name="Asamizu E."/>
            <person name="Kato T."/>
            <person name="Sasamoto S."/>
            <person name="Watanabe A."/>
            <person name="Idesawa K."/>
            <person name="Ishikawa A."/>
            <person name="Kawashima K."/>
            <person name="Kimura T."/>
            <person name="Kishida Y."/>
            <person name="Kiyokawa C."/>
            <person name="Kohara M."/>
            <person name="Matsumoto M."/>
            <person name="Matsuno A."/>
            <person name="Mochizuki Y."/>
            <person name="Nakayama S."/>
            <person name="Nakazaki N."/>
            <person name="Shimpo S."/>
            <person name="Sugimoto M."/>
            <person name="Takeuchi C."/>
            <person name="Yamada M."/>
            <person name="Tabata S."/>
        </authorList>
    </citation>
    <scope>NUCLEOTIDE SEQUENCE [LARGE SCALE GENOMIC DNA]</scope>
    <source>
        <strain evidence="10">LMG 29417 / CECT 9101 / MAFF 303099</strain>
    </source>
</reference>
<keyword evidence="5" id="KW-0408">Iron</keyword>
<evidence type="ECO:0000256" key="4">
    <source>
        <dbReference type="ARBA" id="ARBA00023002"/>
    </source>
</evidence>
<feature type="domain" description="Dimethylamine monooxygenase subunit DmmA-like C-terminal" evidence="7">
    <location>
        <begin position="163"/>
        <end position="206"/>
    </location>
</feature>
<keyword evidence="2" id="KW-0001">2Fe-2S</keyword>
<evidence type="ECO:0000256" key="1">
    <source>
        <dbReference type="ARBA" id="ARBA00022630"/>
    </source>
</evidence>
<dbReference type="InterPro" id="IPR048037">
    <property type="entry name" value="DmmA-like_C"/>
</dbReference>
<dbReference type="InterPro" id="IPR054582">
    <property type="entry name" value="DmmA-like_N"/>
</dbReference>
<gene>
    <name evidence="9" type="ordered locus">mlr7321</name>
</gene>
<dbReference type="Pfam" id="PF22289">
    <property type="entry name" value="DmmA-like_C"/>
    <property type="match status" value="1"/>
</dbReference>
<evidence type="ECO:0000313" key="10">
    <source>
        <dbReference type="Proteomes" id="UP000000552"/>
    </source>
</evidence>
<dbReference type="HOGENOM" id="CLU_117628_0_0_5"/>
<name>Q986K0_RHILO</name>
<dbReference type="GO" id="GO:0016491">
    <property type="term" value="F:oxidoreductase activity"/>
    <property type="evidence" value="ECO:0007669"/>
    <property type="project" value="UniProtKB-KW"/>
</dbReference>
<proteinExistence type="predicted"/>
<dbReference type="GO" id="GO:0051537">
    <property type="term" value="F:2 iron, 2 sulfur cluster binding"/>
    <property type="evidence" value="ECO:0007669"/>
    <property type="project" value="UniProtKB-KW"/>
</dbReference>
<evidence type="ECO:0000259" key="7">
    <source>
        <dbReference type="Pfam" id="PF22289"/>
    </source>
</evidence>
<evidence type="ECO:0000313" key="9">
    <source>
        <dbReference type="EMBL" id="BAB53453.1"/>
    </source>
</evidence>
<dbReference type="KEGG" id="mlo:mlr7321"/>
<dbReference type="Pfam" id="PF22290">
    <property type="entry name" value="DmmA-like_N"/>
    <property type="match status" value="1"/>
</dbReference>
<dbReference type="NCBIfam" id="NF041259">
    <property type="entry name" value="mono_DmmA_fam"/>
    <property type="match status" value="1"/>
</dbReference>
<evidence type="ECO:0000259" key="8">
    <source>
        <dbReference type="Pfam" id="PF22290"/>
    </source>
</evidence>
<dbReference type="GO" id="GO:0046872">
    <property type="term" value="F:metal ion binding"/>
    <property type="evidence" value="ECO:0007669"/>
    <property type="project" value="UniProtKB-KW"/>
</dbReference>
<keyword evidence="1" id="KW-0285">Flavoprotein</keyword>
<evidence type="ECO:0000256" key="2">
    <source>
        <dbReference type="ARBA" id="ARBA00022714"/>
    </source>
</evidence>
<organism evidence="9 10">
    <name type="scientific">Mesorhizobium japonicum (strain LMG 29417 / CECT 9101 / MAFF 303099)</name>
    <name type="common">Mesorhizobium loti (strain MAFF 303099)</name>
    <dbReference type="NCBI Taxonomy" id="266835"/>
    <lineage>
        <taxon>Bacteria</taxon>
        <taxon>Pseudomonadati</taxon>
        <taxon>Pseudomonadota</taxon>
        <taxon>Alphaproteobacteria</taxon>
        <taxon>Hyphomicrobiales</taxon>
        <taxon>Phyllobacteriaceae</taxon>
        <taxon>Mesorhizobium</taxon>
    </lineage>
</organism>
<feature type="domain" description="Dimethylamine monooxygenase subunit DmmA-like N-terminal" evidence="8">
    <location>
        <begin position="31"/>
        <end position="151"/>
    </location>
</feature>
<dbReference type="AlphaFoldDB" id="Q986K0"/>
<evidence type="ECO:0000256" key="3">
    <source>
        <dbReference type="ARBA" id="ARBA00022723"/>
    </source>
</evidence>
<sequence length="224" mass="24342">MIRKRPSAPPRVKASSAARDLRHRERMAAKTIISRPIYGALSPQPGKHHLFIADAEGALAIVDMAKMAPPGFFGGAEIVFIPGREGKHVAALEALKPAQFHQAPSFSSLLPRLKQTLGNAHMGLRLYLAGTEGLIGQAMQVALEAGIDHTSMQTEHRGSLARRMQCVHCKGITENVTTQPATCSHCGLLLLVRDHYSRRLAAFQGVCINAEDRSEIPPMEEAFP</sequence>
<protein>
    <submittedName>
        <fullName evidence="9">Mlr7321 protein</fullName>
    </submittedName>
</protein>